<name>A0A225DC73_9BACT</name>
<dbReference type="AlphaFoldDB" id="A0A225DC73"/>
<feature type="transmembrane region" description="Helical" evidence="5">
    <location>
        <begin position="273"/>
        <end position="298"/>
    </location>
</feature>
<feature type="transmembrane region" description="Helical" evidence="5">
    <location>
        <begin position="12"/>
        <end position="31"/>
    </location>
</feature>
<keyword evidence="8" id="KW-1185">Reference proteome</keyword>
<evidence type="ECO:0000313" key="7">
    <source>
        <dbReference type="EMBL" id="OWK38583.1"/>
    </source>
</evidence>
<proteinExistence type="predicted"/>
<evidence type="ECO:0000256" key="1">
    <source>
        <dbReference type="ARBA" id="ARBA00004141"/>
    </source>
</evidence>
<dbReference type="PANTHER" id="PTHR11662:SF399">
    <property type="entry name" value="FI19708P1-RELATED"/>
    <property type="match status" value="1"/>
</dbReference>
<organism evidence="7 8">
    <name type="scientific">Fimbriiglobus ruber</name>
    <dbReference type="NCBI Taxonomy" id="1908690"/>
    <lineage>
        <taxon>Bacteria</taxon>
        <taxon>Pseudomonadati</taxon>
        <taxon>Planctomycetota</taxon>
        <taxon>Planctomycetia</taxon>
        <taxon>Gemmatales</taxon>
        <taxon>Gemmataceae</taxon>
        <taxon>Fimbriiglobus</taxon>
    </lineage>
</organism>
<dbReference type="Pfam" id="PF07690">
    <property type="entry name" value="MFS_1"/>
    <property type="match status" value="1"/>
</dbReference>
<gene>
    <name evidence="7" type="ORF">FRUB_07703</name>
</gene>
<feature type="domain" description="Major facilitator superfamily (MFS) profile" evidence="6">
    <location>
        <begin position="18"/>
        <end position="420"/>
    </location>
</feature>
<keyword evidence="4 5" id="KW-0472">Membrane</keyword>
<feature type="transmembrane region" description="Helical" evidence="5">
    <location>
        <begin position="105"/>
        <end position="123"/>
    </location>
</feature>
<feature type="transmembrane region" description="Helical" evidence="5">
    <location>
        <begin position="83"/>
        <end position="99"/>
    </location>
</feature>
<sequence length="422" mass="45865">MSVPESPGPRPTAWRWWVAALLLMATTLNYMDRITLNLTASDIKAAFGLNNVLYSRLESGFQIAFGVGAILTGVLVDRFGVRLVYPLAVLGWSVAGFLTGFAPEYWVLFGCRFALGIFEAGNWPCGVRTVRQVMPPRERSLGNAIFQSGTGLGAMITPLVVAKALSLWASPDDPMAWQIPFRVIGLIGGGWIGLWLLTVPGRVVDPANAVAAPTPTPGKSEPFVGVFADRRFWILAILVCGVNTPWHTFRVWLPLLYREQMGYSKENVTDMLFYYYAVADVGSWVVGLSVLGLTWAGVRLHTSRLVVFATGLAFVAASALLPWHKDLGENGTLAVTLVTAFGALGLFTLYFALSQEMSSKHQGKVTGSLGCVNSVYLAAVYAIEGYMNDRLGNYDYVLALACIPALLALVAVLAWWPRSTQS</sequence>
<comment type="caution">
    <text evidence="7">The sequence shown here is derived from an EMBL/GenBank/DDBJ whole genome shotgun (WGS) entry which is preliminary data.</text>
</comment>
<evidence type="ECO:0000256" key="3">
    <source>
        <dbReference type="ARBA" id="ARBA00022989"/>
    </source>
</evidence>
<dbReference type="Gene3D" id="1.20.1250.20">
    <property type="entry name" value="MFS general substrate transporter like domains"/>
    <property type="match status" value="2"/>
</dbReference>
<dbReference type="Proteomes" id="UP000214646">
    <property type="component" value="Unassembled WGS sequence"/>
</dbReference>
<reference evidence="8" key="1">
    <citation type="submission" date="2017-06" db="EMBL/GenBank/DDBJ databases">
        <title>Genome analysis of Fimbriiglobus ruber SP5, the first member of the order Planctomycetales with confirmed chitinolytic capability.</title>
        <authorList>
            <person name="Ravin N.V."/>
            <person name="Rakitin A.L."/>
            <person name="Ivanova A.A."/>
            <person name="Beletsky A.V."/>
            <person name="Kulichevskaya I.S."/>
            <person name="Mardanov A.V."/>
            <person name="Dedysh S.N."/>
        </authorList>
    </citation>
    <scope>NUCLEOTIDE SEQUENCE [LARGE SCALE GENOMIC DNA]</scope>
    <source>
        <strain evidence="8">SP5</strain>
    </source>
</reference>
<accession>A0A225DC73</accession>
<feature type="transmembrane region" description="Helical" evidence="5">
    <location>
        <begin position="144"/>
        <end position="169"/>
    </location>
</feature>
<dbReference type="PROSITE" id="PS50850">
    <property type="entry name" value="MFS"/>
    <property type="match status" value="1"/>
</dbReference>
<dbReference type="InterPro" id="IPR036259">
    <property type="entry name" value="MFS_trans_sf"/>
</dbReference>
<dbReference type="EMBL" id="NIDE01000014">
    <property type="protein sequence ID" value="OWK38583.1"/>
    <property type="molecule type" value="Genomic_DNA"/>
</dbReference>
<evidence type="ECO:0000313" key="8">
    <source>
        <dbReference type="Proteomes" id="UP000214646"/>
    </source>
</evidence>
<comment type="subcellular location">
    <subcellularLocation>
        <location evidence="1">Membrane</location>
        <topology evidence="1">Multi-pass membrane protein</topology>
    </subcellularLocation>
</comment>
<keyword evidence="2 5" id="KW-0812">Transmembrane</keyword>
<evidence type="ECO:0000256" key="2">
    <source>
        <dbReference type="ARBA" id="ARBA00022692"/>
    </source>
</evidence>
<dbReference type="RefSeq" id="WP_088258350.1">
    <property type="nucleotide sequence ID" value="NZ_NIDE01000014.1"/>
</dbReference>
<feature type="transmembrane region" description="Helical" evidence="5">
    <location>
        <begin position="365"/>
        <end position="384"/>
    </location>
</feature>
<dbReference type="InterPro" id="IPR020846">
    <property type="entry name" value="MFS_dom"/>
</dbReference>
<evidence type="ECO:0000259" key="6">
    <source>
        <dbReference type="PROSITE" id="PS50850"/>
    </source>
</evidence>
<feature type="transmembrane region" description="Helical" evidence="5">
    <location>
        <begin position="396"/>
        <end position="416"/>
    </location>
</feature>
<feature type="transmembrane region" description="Helical" evidence="5">
    <location>
        <begin position="305"/>
        <end position="321"/>
    </location>
</feature>
<dbReference type="PANTHER" id="PTHR11662">
    <property type="entry name" value="SOLUTE CARRIER FAMILY 17"/>
    <property type="match status" value="1"/>
</dbReference>
<dbReference type="GO" id="GO:0016020">
    <property type="term" value="C:membrane"/>
    <property type="evidence" value="ECO:0007669"/>
    <property type="project" value="UniProtKB-SubCell"/>
</dbReference>
<keyword evidence="3 5" id="KW-1133">Transmembrane helix</keyword>
<dbReference type="OrthoDB" id="8596007at2"/>
<dbReference type="SUPFAM" id="SSF103473">
    <property type="entry name" value="MFS general substrate transporter"/>
    <property type="match status" value="1"/>
</dbReference>
<feature type="transmembrane region" description="Helical" evidence="5">
    <location>
        <begin position="175"/>
        <end position="197"/>
    </location>
</feature>
<dbReference type="InterPro" id="IPR050382">
    <property type="entry name" value="MFS_Na/Anion_cotransporter"/>
</dbReference>
<feature type="transmembrane region" description="Helical" evidence="5">
    <location>
        <begin position="232"/>
        <end position="253"/>
    </location>
</feature>
<protein>
    <submittedName>
        <fullName evidence="7">D-glucarate permease</fullName>
    </submittedName>
</protein>
<evidence type="ECO:0000256" key="5">
    <source>
        <dbReference type="SAM" id="Phobius"/>
    </source>
</evidence>
<evidence type="ECO:0000256" key="4">
    <source>
        <dbReference type="ARBA" id="ARBA00023136"/>
    </source>
</evidence>
<feature type="transmembrane region" description="Helical" evidence="5">
    <location>
        <begin position="333"/>
        <end position="353"/>
    </location>
</feature>
<dbReference type="InterPro" id="IPR011701">
    <property type="entry name" value="MFS"/>
</dbReference>
<dbReference type="GO" id="GO:0022857">
    <property type="term" value="F:transmembrane transporter activity"/>
    <property type="evidence" value="ECO:0007669"/>
    <property type="project" value="InterPro"/>
</dbReference>